<dbReference type="GO" id="GO:0005829">
    <property type="term" value="C:cytosol"/>
    <property type="evidence" value="ECO:0007669"/>
    <property type="project" value="TreeGrafter"/>
</dbReference>
<protein>
    <submittedName>
        <fullName evidence="1">PREDICTED: desiccation</fullName>
    </submittedName>
</protein>
<gene>
    <name evidence="1" type="ORF">ALMOND_2B016332</name>
</gene>
<dbReference type="EMBL" id="CABIKO010000073">
    <property type="protein sequence ID" value="VVA23662.1"/>
    <property type="molecule type" value="Genomic_DNA"/>
</dbReference>
<name>A0A5E4F7J8_PRUDU</name>
<dbReference type="Gene3D" id="2.60.40.1820">
    <property type="match status" value="1"/>
</dbReference>
<sequence length="92" mass="10592">MSELLEKAKNYVAEKVGHVKKPEAEVTDVDFKKVSFGSVEYLAKISVTNPYGVDLPICDITYNLKSVGRLYLELYQILVQLKERTLLCLRYY</sequence>
<dbReference type="AlphaFoldDB" id="A0A5E4F7J8"/>
<accession>A0A5E4F7J8</accession>
<dbReference type="Gramene" id="VVA23662">
    <property type="protein sequence ID" value="VVA23662"/>
    <property type="gene ID" value="Prudul26B016332"/>
</dbReference>
<dbReference type="PANTHER" id="PTHR31459:SF19">
    <property type="entry name" value="DESICCATION-RELATED PROTEIN LEA14-RELATED"/>
    <property type="match status" value="1"/>
</dbReference>
<evidence type="ECO:0000313" key="2">
    <source>
        <dbReference type="Proteomes" id="UP000327085"/>
    </source>
</evidence>
<dbReference type="Proteomes" id="UP000327085">
    <property type="component" value="Chromosome 2"/>
</dbReference>
<evidence type="ECO:0000313" key="1">
    <source>
        <dbReference type="EMBL" id="VVA23662.1"/>
    </source>
</evidence>
<dbReference type="PANTHER" id="PTHR31459">
    <property type="match status" value="1"/>
</dbReference>
<dbReference type="InterPro" id="IPR045043">
    <property type="entry name" value="Lea14-like"/>
</dbReference>
<proteinExistence type="predicted"/>
<dbReference type="SUPFAM" id="SSF117070">
    <property type="entry name" value="LEA14-like"/>
    <property type="match status" value="1"/>
</dbReference>
<organism evidence="1 2">
    <name type="scientific">Prunus dulcis</name>
    <name type="common">Almond</name>
    <name type="synonym">Amygdalus dulcis</name>
    <dbReference type="NCBI Taxonomy" id="3755"/>
    <lineage>
        <taxon>Eukaryota</taxon>
        <taxon>Viridiplantae</taxon>
        <taxon>Streptophyta</taxon>
        <taxon>Embryophyta</taxon>
        <taxon>Tracheophyta</taxon>
        <taxon>Spermatophyta</taxon>
        <taxon>Magnoliopsida</taxon>
        <taxon>eudicotyledons</taxon>
        <taxon>Gunneridae</taxon>
        <taxon>Pentapetalae</taxon>
        <taxon>rosids</taxon>
        <taxon>fabids</taxon>
        <taxon>Rosales</taxon>
        <taxon>Rosaceae</taxon>
        <taxon>Amygdaloideae</taxon>
        <taxon>Amygdaleae</taxon>
        <taxon>Prunus</taxon>
    </lineage>
</organism>
<reference evidence="2" key="1">
    <citation type="journal article" date="2020" name="Plant J.">
        <title>Transposons played a major role in the diversification between the closely related almond and peach genomes: results from the almond genome sequence.</title>
        <authorList>
            <person name="Alioto T."/>
            <person name="Alexiou K.G."/>
            <person name="Bardil A."/>
            <person name="Barteri F."/>
            <person name="Castanera R."/>
            <person name="Cruz F."/>
            <person name="Dhingra A."/>
            <person name="Duval H."/>
            <person name="Fernandez I Marti A."/>
            <person name="Frias L."/>
            <person name="Galan B."/>
            <person name="Garcia J.L."/>
            <person name="Howad W."/>
            <person name="Gomez-Garrido J."/>
            <person name="Gut M."/>
            <person name="Julca I."/>
            <person name="Morata J."/>
            <person name="Puigdomenech P."/>
            <person name="Ribeca P."/>
            <person name="Rubio Cabetas M.J."/>
            <person name="Vlasova A."/>
            <person name="Wirthensohn M."/>
            <person name="Garcia-Mas J."/>
            <person name="Gabaldon T."/>
            <person name="Casacuberta J.M."/>
            <person name="Arus P."/>
        </authorList>
    </citation>
    <scope>NUCLEOTIDE SEQUENCE [LARGE SCALE GENOMIC DNA]</scope>
    <source>
        <strain evidence="2">cv. Texas</strain>
    </source>
</reference>